<sequence>MIDKQFKNLEEQIEILKYKGMTINDEEYAKKILLRENYFFISGYRYPFMRSSVDKHFLDGVTFEEMYSLFLFDRAIRNVFFKYLLVIENNLKSIFSYQLSKKYGYKEKYYLRAKNFTSDKSKQKQVNDLIKKMKRQIRINGAQHTATAHYMFNYGYVPLWILVKVLSFGIVGELFSIMKYDDQVNICNIYNISLDEFSNYLPILSNYRNLCAHEDILYENRTQKKIKGTRYHELLGIKKDEEGVYVNGTNDLFALLIIMKRMLSYDEFKDMCLELEKRIDNLDYNLHSIKIDKILDKMGFPNNYMEIASIERRDVNNENREN</sequence>
<dbReference type="EMBL" id="DVKQ01000090">
    <property type="protein sequence ID" value="HIT38177.1"/>
    <property type="molecule type" value="Genomic_DNA"/>
</dbReference>
<protein>
    <submittedName>
        <fullName evidence="1">Abi family protein</fullName>
    </submittedName>
</protein>
<accession>A0A9D1GBQ3</accession>
<evidence type="ECO:0000313" key="1">
    <source>
        <dbReference type="EMBL" id="HIT38177.1"/>
    </source>
</evidence>
<dbReference type="Pfam" id="PF07751">
    <property type="entry name" value="Abi_2"/>
    <property type="match status" value="1"/>
</dbReference>
<dbReference type="AlphaFoldDB" id="A0A9D1GBQ3"/>
<dbReference type="Proteomes" id="UP000886833">
    <property type="component" value="Unassembled WGS sequence"/>
</dbReference>
<name>A0A9D1GBQ3_9FIRM</name>
<gene>
    <name evidence="1" type="ORF">IAB59_06870</name>
</gene>
<dbReference type="InterPro" id="IPR011664">
    <property type="entry name" value="Abi_system_AbiD/AbiF-like"/>
</dbReference>
<evidence type="ECO:0000313" key="2">
    <source>
        <dbReference type="Proteomes" id="UP000886833"/>
    </source>
</evidence>
<comment type="caution">
    <text evidence="1">The sequence shown here is derived from an EMBL/GenBank/DDBJ whole genome shotgun (WGS) entry which is preliminary data.</text>
</comment>
<organism evidence="1 2">
    <name type="scientific">Candidatus Onthousia faecipullorum</name>
    <dbReference type="NCBI Taxonomy" id="2840887"/>
    <lineage>
        <taxon>Bacteria</taxon>
        <taxon>Bacillati</taxon>
        <taxon>Bacillota</taxon>
        <taxon>Bacilli</taxon>
        <taxon>Candidatus Onthousia</taxon>
    </lineage>
</organism>
<reference evidence="1" key="1">
    <citation type="submission" date="2020-10" db="EMBL/GenBank/DDBJ databases">
        <authorList>
            <person name="Gilroy R."/>
        </authorList>
    </citation>
    <scope>NUCLEOTIDE SEQUENCE</scope>
    <source>
        <strain evidence="1">CHK195-26880</strain>
    </source>
</reference>
<reference evidence="1" key="2">
    <citation type="journal article" date="2021" name="PeerJ">
        <title>Extensive microbial diversity within the chicken gut microbiome revealed by metagenomics and culture.</title>
        <authorList>
            <person name="Gilroy R."/>
            <person name="Ravi A."/>
            <person name="Getino M."/>
            <person name="Pursley I."/>
            <person name="Horton D.L."/>
            <person name="Alikhan N.F."/>
            <person name="Baker D."/>
            <person name="Gharbi K."/>
            <person name="Hall N."/>
            <person name="Watson M."/>
            <person name="Adriaenssens E.M."/>
            <person name="Foster-Nyarko E."/>
            <person name="Jarju S."/>
            <person name="Secka A."/>
            <person name="Antonio M."/>
            <person name="Oren A."/>
            <person name="Chaudhuri R.R."/>
            <person name="La Ragione R."/>
            <person name="Hildebrand F."/>
            <person name="Pallen M.J."/>
        </authorList>
    </citation>
    <scope>NUCLEOTIDE SEQUENCE</scope>
    <source>
        <strain evidence="1">CHK195-26880</strain>
    </source>
</reference>
<proteinExistence type="predicted"/>